<dbReference type="Proteomes" id="UP000009139">
    <property type="component" value="Chromosome"/>
</dbReference>
<organism evidence="1 2">
    <name type="scientific">Pyrococcus abyssi (strain GE5 / Orsay)</name>
    <dbReference type="NCBI Taxonomy" id="272844"/>
    <lineage>
        <taxon>Archaea</taxon>
        <taxon>Methanobacteriati</taxon>
        <taxon>Methanobacteriota</taxon>
        <taxon>Thermococci</taxon>
        <taxon>Thermococcales</taxon>
        <taxon>Thermococcaceae</taxon>
        <taxon>Pyrococcus</taxon>
    </lineage>
</organism>
<protein>
    <submittedName>
        <fullName evidence="1">Uncharacterized protein</fullName>
    </submittedName>
</protein>
<reference evidence="1 2" key="1">
    <citation type="journal article" date="2012" name="Curr. Microbiol.">
        <title>Re-annotation of two hyperthermophilic archaea Pyrococcus abyssi GE5 and Pyrococcus furiosus DSM 3638.</title>
        <authorList>
            <person name="Gao J."/>
            <person name="Wang J."/>
        </authorList>
    </citation>
    <scope>GENOME REANNOTATION</scope>
    <source>
        <strain evidence="2">GE5 / Orsay</strain>
    </source>
</reference>
<evidence type="ECO:0000313" key="1">
    <source>
        <dbReference type="EMBL" id="CCE71026.1"/>
    </source>
</evidence>
<comment type="miscellaneous">
    <text evidence="1">The sequence shown here is derived from an EMBL/GenBank/DDBJ third party annotation (TPA) entry.</text>
</comment>
<dbReference type="AlphaFoldDB" id="G8ZIZ3"/>
<proteinExistence type="predicted"/>
<accession>G8ZIZ3</accession>
<dbReference type="RefSeq" id="WP_231845594.1">
    <property type="nucleotide sequence ID" value="NC_000868.1"/>
</dbReference>
<dbReference type="EMBL" id="HE613800">
    <property type="protein sequence ID" value="CCE71026.1"/>
    <property type="molecule type" value="Genomic_DNA"/>
</dbReference>
<name>G8ZIZ3_PYRAB</name>
<gene>
    <name evidence="1" type="ordered locus">PAB1037.1n</name>
</gene>
<sequence length="84" mass="9664">MEKKKLYIFRDGALLLKIDRKIKPMLGREAIETLRAVLNGENVDIDETVKRLVDIKLLKIAKSKVTINDYRRAIVRLIVDGDEA</sequence>
<evidence type="ECO:0000313" key="2">
    <source>
        <dbReference type="Proteomes" id="UP000009139"/>
    </source>
</evidence>